<evidence type="ECO:0000313" key="2">
    <source>
        <dbReference type="EMBL" id="MCM2674955.1"/>
    </source>
</evidence>
<dbReference type="EMBL" id="JAMQJY010000001">
    <property type="protein sequence ID" value="MCM2674955.1"/>
    <property type="molecule type" value="Genomic_DNA"/>
</dbReference>
<keyword evidence="1" id="KW-0812">Transmembrane</keyword>
<dbReference type="Pfam" id="PF11118">
    <property type="entry name" value="DUF2627"/>
    <property type="match status" value="1"/>
</dbReference>
<gene>
    <name evidence="2" type="ORF">NDM98_05230</name>
</gene>
<evidence type="ECO:0000256" key="1">
    <source>
        <dbReference type="SAM" id="Phobius"/>
    </source>
</evidence>
<name>A0ABT0XGR3_9BACI</name>
<sequence>MGRFVALIILLIPIFTAGFGIKLMRDAFFHILQSPFPSISIQFVAGIVLFAVGFAFIGGFIFHRDRKNGKISPRFSKKEG</sequence>
<organism evidence="2 3">
    <name type="scientific">Alkalicoccobacillus plakortidis</name>
    <dbReference type="NCBI Taxonomy" id="444060"/>
    <lineage>
        <taxon>Bacteria</taxon>
        <taxon>Bacillati</taxon>
        <taxon>Bacillota</taxon>
        <taxon>Bacilli</taxon>
        <taxon>Bacillales</taxon>
        <taxon>Bacillaceae</taxon>
        <taxon>Alkalicoccobacillus</taxon>
    </lineage>
</organism>
<evidence type="ECO:0000313" key="3">
    <source>
        <dbReference type="Proteomes" id="UP001203665"/>
    </source>
</evidence>
<keyword evidence="3" id="KW-1185">Reference proteome</keyword>
<accession>A0ABT0XGR3</accession>
<protein>
    <submittedName>
        <fullName evidence="2">DUF2627 domain-containing protein</fullName>
    </submittedName>
</protein>
<dbReference type="RefSeq" id="WP_251605124.1">
    <property type="nucleotide sequence ID" value="NZ_JAMQJY010000001.1"/>
</dbReference>
<reference evidence="2" key="1">
    <citation type="submission" date="2022-06" db="EMBL/GenBank/DDBJ databases">
        <title>Alkalicoccobacillus porphyridii sp. nov., isolated from a marine red alga, Porphyridium purpureum and reclassification of Shouchella plakortidis and Shouchella gibsonii as Alkalicoccobacillus plakortidis comb. nov. and Alkalicoccobacillus gibsonii comb. nov.</title>
        <authorList>
            <person name="Kim K.H."/>
            <person name="Lee J.K."/>
            <person name="Han D.M."/>
            <person name="Baek J.H."/>
            <person name="Jeon C.O."/>
        </authorList>
    </citation>
    <scope>NUCLEOTIDE SEQUENCE</scope>
    <source>
        <strain evidence="2">DSM 19153</strain>
    </source>
</reference>
<keyword evidence="1" id="KW-1133">Transmembrane helix</keyword>
<dbReference type="InterPro" id="IPR020138">
    <property type="entry name" value="Uncharacterised_YqzF"/>
</dbReference>
<dbReference type="Proteomes" id="UP001203665">
    <property type="component" value="Unassembled WGS sequence"/>
</dbReference>
<feature type="transmembrane region" description="Helical" evidence="1">
    <location>
        <begin position="39"/>
        <end position="62"/>
    </location>
</feature>
<keyword evidence="1" id="KW-0472">Membrane</keyword>
<comment type="caution">
    <text evidence="2">The sequence shown here is derived from an EMBL/GenBank/DDBJ whole genome shotgun (WGS) entry which is preliminary data.</text>
</comment>
<proteinExistence type="predicted"/>